<keyword evidence="4" id="KW-0255">Endonuclease</keyword>
<evidence type="ECO:0000313" key="4">
    <source>
        <dbReference type="EMBL" id="MBD2534598.1"/>
    </source>
</evidence>
<dbReference type="RefSeq" id="WP_190945257.1">
    <property type="nucleotide sequence ID" value="NZ_JACJSI010000177.1"/>
</dbReference>
<evidence type="ECO:0000256" key="1">
    <source>
        <dbReference type="SAM" id="Coils"/>
    </source>
</evidence>
<keyword evidence="2" id="KW-0812">Transmembrane</keyword>
<organism evidence="4 5">
    <name type="scientific">Nostoc flagelliforme FACHB-838</name>
    <dbReference type="NCBI Taxonomy" id="2692904"/>
    <lineage>
        <taxon>Bacteria</taxon>
        <taxon>Bacillati</taxon>
        <taxon>Cyanobacteriota</taxon>
        <taxon>Cyanophyceae</taxon>
        <taxon>Nostocales</taxon>
        <taxon>Nostocaceae</taxon>
        <taxon>Nostoc</taxon>
    </lineage>
</organism>
<evidence type="ECO:0000313" key="5">
    <source>
        <dbReference type="Proteomes" id="UP000623440"/>
    </source>
</evidence>
<dbReference type="InterPro" id="IPR007560">
    <property type="entry name" value="Restrct_endonuc_IV_Mrr"/>
</dbReference>
<keyword evidence="2" id="KW-0472">Membrane</keyword>
<name>A0ABR8E1X7_9NOSO</name>
<proteinExistence type="predicted"/>
<dbReference type="InterPro" id="IPR011856">
    <property type="entry name" value="tRNA_endonuc-like_dom_sf"/>
</dbReference>
<sequence>MEIILTIFIIIIFFYGFNWISDIADKLKKYNNLKPRLDNIEAREIEFRQEQLITLKSIEAREVKFRQEQLEKIREIEAREAKIRQKKLEGIREIESREAKFRQEELEYLKKLDEEKQVINNLAQEKSVGFPWLAQAYADYFSLKELQIADYLESKPRPARKTAENIRELTAKFRNAEKLWRVLDYQIKYYENLFPWLVDYKEENIDELIKQLSNKKVELEASSDEQEDPARQWLTKAEYESLPTIEKYQLALERYWSKKKAKWEIGRDYERYIGYLYEINNCQVYYQGIIDGLSDLGRDLVISSPNGKVEIIQCKYWSQEKMIHEKHIFQLYGTLVAYQIDNPKIIASATLFTSTILSETAKKFAKALNVKYFEKQSLQRYPCIKCNISSRGKIYHLPFDQQYDKVIINKEKKECYVWTVKEAESLNFRRAFKWRGRDKE</sequence>
<dbReference type="GO" id="GO:0004519">
    <property type="term" value="F:endonuclease activity"/>
    <property type="evidence" value="ECO:0007669"/>
    <property type="project" value="UniProtKB-KW"/>
</dbReference>
<accession>A0ABR8E1X7</accession>
<dbReference type="Proteomes" id="UP000623440">
    <property type="component" value="Unassembled WGS sequence"/>
</dbReference>
<reference evidence="4 5" key="1">
    <citation type="journal article" date="2020" name="ISME J.">
        <title>Comparative genomics reveals insights into cyanobacterial evolution and habitat adaptation.</title>
        <authorList>
            <person name="Chen M.Y."/>
            <person name="Teng W.K."/>
            <person name="Zhao L."/>
            <person name="Hu C.X."/>
            <person name="Zhou Y.K."/>
            <person name="Han B.P."/>
            <person name="Song L.R."/>
            <person name="Shu W.S."/>
        </authorList>
    </citation>
    <scope>NUCLEOTIDE SEQUENCE [LARGE SCALE GENOMIC DNA]</scope>
    <source>
        <strain evidence="4 5">FACHB-838</strain>
    </source>
</reference>
<feature type="transmembrane region" description="Helical" evidence="2">
    <location>
        <begin position="6"/>
        <end position="24"/>
    </location>
</feature>
<comment type="caution">
    <text evidence="4">The sequence shown here is derived from an EMBL/GenBank/DDBJ whole genome shotgun (WGS) entry which is preliminary data.</text>
</comment>
<evidence type="ECO:0000256" key="2">
    <source>
        <dbReference type="SAM" id="Phobius"/>
    </source>
</evidence>
<keyword evidence="4" id="KW-0540">Nuclease</keyword>
<dbReference type="Gene3D" id="3.40.1350.10">
    <property type="match status" value="1"/>
</dbReference>
<dbReference type="InterPro" id="IPR011335">
    <property type="entry name" value="Restrct_endonuc-II-like"/>
</dbReference>
<dbReference type="EMBL" id="JACJSI010000177">
    <property type="protein sequence ID" value="MBD2534598.1"/>
    <property type="molecule type" value="Genomic_DNA"/>
</dbReference>
<feature type="coiled-coil region" evidence="1">
    <location>
        <begin position="159"/>
        <end position="225"/>
    </location>
</feature>
<protein>
    <submittedName>
        <fullName evidence="4">Restriction endonuclease</fullName>
    </submittedName>
</protein>
<keyword evidence="1" id="KW-0175">Coiled coil</keyword>
<evidence type="ECO:0000259" key="3">
    <source>
        <dbReference type="Pfam" id="PF04471"/>
    </source>
</evidence>
<gene>
    <name evidence="4" type="ORF">H6G97_36020</name>
</gene>
<feature type="domain" description="Restriction endonuclease type IV Mrr" evidence="3">
    <location>
        <begin position="267"/>
        <end position="379"/>
    </location>
</feature>
<keyword evidence="2" id="KW-1133">Transmembrane helix</keyword>
<dbReference type="Pfam" id="PF04471">
    <property type="entry name" value="Mrr_cat"/>
    <property type="match status" value="1"/>
</dbReference>
<keyword evidence="4" id="KW-0378">Hydrolase</keyword>
<keyword evidence="5" id="KW-1185">Reference proteome</keyword>
<dbReference type="SUPFAM" id="SSF52980">
    <property type="entry name" value="Restriction endonuclease-like"/>
    <property type="match status" value="1"/>
</dbReference>